<proteinExistence type="inferred from homology"/>
<evidence type="ECO:0000259" key="16">
    <source>
        <dbReference type="PROSITE" id="PS50104"/>
    </source>
</evidence>
<evidence type="ECO:0000256" key="12">
    <source>
        <dbReference type="ARBA" id="ARBA00023180"/>
    </source>
</evidence>
<keyword evidence="18" id="KW-1185">Reference proteome</keyword>
<dbReference type="InterPro" id="IPR032675">
    <property type="entry name" value="LRR_dom_sf"/>
</dbReference>
<dbReference type="Pfam" id="PF13855">
    <property type="entry name" value="LRR_8"/>
    <property type="match status" value="2"/>
</dbReference>
<dbReference type="InterPro" id="IPR001611">
    <property type="entry name" value="Leu-rich_rpt"/>
</dbReference>
<keyword evidence="6 15" id="KW-0732">Signal</keyword>
<feature type="region of interest" description="Disordered" evidence="13">
    <location>
        <begin position="190"/>
        <end position="222"/>
    </location>
</feature>
<evidence type="ECO:0000256" key="4">
    <source>
        <dbReference type="ARBA" id="ARBA00022614"/>
    </source>
</evidence>
<dbReference type="Pfam" id="PF13516">
    <property type="entry name" value="LRR_6"/>
    <property type="match status" value="2"/>
</dbReference>
<dbReference type="Pfam" id="PF01582">
    <property type="entry name" value="TIR"/>
    <property type="match status" value="1"/>
</dbReference>
<dbReference type="PROSITE" id="PS51450">
    <property type="entry name" value="LRR"/>
    <property type="match status" value="2"/>
</dbReference>
<feature type="signal peptide" evidence="15">
    <location>
        <begin position="1"/>
        <end position="19"/>
    </location>
</feature>
<dbReference type="GO" id="GO:0007165">
    <property type="term" value="P:signal transduction"/>
    <property type="evidence" value="ECO:0007669"/>
    <property type="project" value="InterPro"/>
</dbReference>
<evidence type="ECO:0000256" key="8">
    <source>
        <dbReference type="ARBA" id="ARBA00022859"/>
    </source>
</evidence>
<dbReference type="Proteomes" id="UP001374579">
    <property type="component" value="Unassembled WGS sequence"/>
</dbReference>
<dbReference type="Gene3D" id="3.80.10.10">
    <property type="entry name" value="Ribonuclease Inhibitor"/>
    <property type="match status" value="3"/>
</dbReference>
<dbReference type="PANTHER" id="PTHR24365:SF541">
    <property type="entry name" value="PROTEIN TOLL-RELATED"/>
    <property type="match status" value="1"/>
</dbReference>
<dbReference type="GO" id="GO:0045087">
    <property type="term" value="P:innate immune response"/>
    <property type="evidence" value="ECO:0007669"/>
    <property type="project" value="UniProtKB-KW"/>
</dbReference>
<dbReference type="SMART" id="SM00369">
    <property type="entry name" value="LRR_TYP"/>
    <property type="match status" value="9"/>
</dbReference>
<accession>A0AAN9G6F9</accession>
<feature type="region of interest" description="Disordered" evidence="13">
    <location>
        <begin position="465"/>
        <end position="487"/>
    </location>
</feature>
<dbReference type="PANTHER" id="PTHR24365">
    <property type="entry name" value="TOLL-LIKE RECEPTOR"/>
    <property type="match status" value="1"/>
</dbReference>
<gene>
    <name evidence="17" type="ORF">V1264_003754</name>
</gene>
<name>A0AAN9G6F9_9CAEN</name>
<comment type="similarity">
    <text evidence="2">Belongs to the Toll-like receptor family.</text>
</comment>
<evidence type="ECO:0000256" key="5">
    <source>
        <dbReference type="ARBA" id="ARBA00022692"/>
    </source>
</evidence>
<evidence type="ECO:0000256" key="10">
    <source>
        <dbReference type="ARBA" id="ARBA00023136"/>
    </source>
</evidence>
<dbReference type="FunFam" id="3.40.50.10140:FF:000001">
    <property type="entry name" value="Toll-like receptor 2"/>
    <property type="match status" value="1"/>
</dbReference>
<sequence length="936" mass="105238">MSVHVALVAVMAAIRTLTASSISLCSTMPDPNPAYYPGLLVDCRGLGLNHVPHGIPSDTTTLTLSRNNLTLLPGDAFTHLHELRELDLSRNQISRLLPYAFRGLGKLIRLDVGRNELPLSPQTYPVDLFKPLVSLNTLLLNLNSRSVSSSPDLAVKSRVVDTLQKGVLPSVLATPLHFVSEQRGRKSRVLGGRIPGLRGPLAADGPRSEPKASSTVMRSDQLEGAVGSSRDVELGYPDEALSHLPALQHLALDGLTNRTLGPGFRTLSQLTHLDMNGKTGYCKMFTFHIHTLAAVQHLTHLNMSDCDVKILTSDAFSSLQNLTSLDLSFNQALGFDLLGKAFRGLSHTKLTNLTIDAIVPFRTLGVIIDSQQLRYFRNLTHLERLQTRLNRIEAFEPGALCSGMPPNLKHVVANGNLFELAPYVNDLVCLESLAELDMSGLDAYWTPPLRPPDDDNNRHRNVCQREEVPAKRVTRRHSPSNSEDVCQGERFSVPPRLEVFRARDFGLQYNLEKVRIHASNSLRKVDLSENHFPRWQGPLCGFYYVEELLLMDTLAEDIDHRFFPGFPALRVLNISTNRLRDVFQRDEEGQVLSGMMNLAVLDLSWNNLGHLPNATLSRLESLKELYLHNNGMGSFVLQLSHMKKLQRLDVSMNQLHALPGHIRDHLDRVARTYNVTVDMTFNPIACICDNIDFLTWLRHTRVDFATGQGHYYCLQGDGSVVSVDNIIDVIERLERTCVSYVGVLIGASASCVIVVTLLVGALAYRFRWKLRYLYFASRLGLQRDKRHQEQDQQKFSYDAFVSFATEDQDFVMGELKSRLEDQQGLTLCIHTRDFTPGQYIASNIVDSVQRSRRTLVVVSRALLASDWCHYELQMALMDSLHTGRDVLLFLLYQHVPAHELSRDMLANLQATSYMEFPEEEDDGHVFWTRLARALKA</sequence>
<dbReference type="SMART" id="SM00255">
    <property type="entry name" value="TIR"/>
    <property type="match status" value="1"/>
</dbReference>
<evidence type="ECO:0000256" key="2">
    <source>
        <dbReference type="ARBA" id="ARBA00009634"/>
    </source>
</evidence>
<evidence type="ECO:0000256" key="7">
    <source>
        <dbReference type="ARBA" id="ARBA00022737"/>
    </source>
</evidence>
<keyword evidence="12" id="KW-0325">Glycoprotein</keyword>
<reference evidence="17 18" key="1">
    <citation type="submission" date="2024-02" db="EMBL/GenBank/DDBJ databases">
        <title>Chromosome-scale genome assembly of the rough periwinkle Littorina saxatilis.</title>
        <authorList>
            <person name="De Jode A."/>
            <person name="Faria R."/>
            <person name="Formenti G."/>
            <person name="Sims Y."/>
            <person name="Smith T.P."/>
            <person name="Tracey A."/>
            <person name="Wood J.M.D."/>
            <person name="Zagrodzka Z.B."/>
            <person name="Johannesson K."/>
            <person name="Butlin R.K."/>
            <person name="Leder E.H."/>
        </authorList>
    </citation>
    <scope>NUCLEOTIDE SEQUENCE [LARGE SCALE GENOMIC DNA]</scope>
    <source>
        <strain evidence="17">Snail1</strain>
        <tissue evidence="17">Muscle</tissue>
    </source>
</reference>
<dbReference type="InterPro" id="IPR003591">
    <property type="entry name" value="Leu-rich_rpt_typical-subtyp"/>
</dbReference>
<protein>
    <recommendedName>
        <fullName evidence="16">TIR domain-containing protein</fullName>
    </recommendedName>
</protein>
<feature type="chain" id="PRO_5042941038" description="TIR domain-containing protein" evidence="15">
    <location>
        <begin position="20"/>
        <end position="936"/>
    </location>
</feature>
<evidence type="ECO:0000256" key="3">
    <source>
        <dbReference type="ARBA" id="ARBA00022588"/>
    </source>
</evidence>
<evidence type="ECO:0000256" key="11">
    <source>
        <dbReference type="ARBA" id="ARBA00023170"/>
    </source>
</evidence>
<evidence type="ECO:0000256" key="1">
    <source>
        <dbReference type="ARBA" id="ARBA00004479"/>
    </source>
</evidence>
<dbReference type="InterPro" id="IPR000157">
    <property type="entry name" value="TIR_dom"/>
</dbReference>
<evidence type="ECO:0000256" key="6">
    <source>
        <dbReference type="ARBA" id="ARBA00022729"/>
    </source>
</evidence>
<keyword evidence="10 14" id="KW-0472">Membrane</keyword>
<dbReference type="InterPro" id="IPR035897">
    <property type="entry name" value="Toll_tir_struct_dom_sf"/>
</dbReference>
<keyword evidence="8" id="KW-0391">Immunity</keyword>
<dbReference type="Gene3D" id="3.40.50.10140">
    <property type="entry name" value="Toll/interleukin-1 receptor homology (TIR) domain"/>
    <property type="match status" value="1"/>
</dbReference>
<dbReference type="GO" id="GO:0038023">
    <property type="term" value="F:signaling receptor activity"/>
    <property type="evidence" value="ECO:0007669"/>
    <property type="project" value="TreeGrafter"/>
</dbReference>
<feature type="compositionally biased region" description="Low complexity" evidence="13">
    <location>
        <begin position="190"/>
        <end position="201"/>
    </location>
</feature>
<evidence type="ECO:0000313" key="17">
    <source>
        <dbReference type="EMBL" id="KAK7096677.1"/>
    </source>
</evidence>
<keyword evidence="5 14" id="KW-0812">Transmembrane</keyword>
<dbReference type="PRINTS" id="PR01537">
    <property type="entry name" value="INTRLKN1R1F"/>
</dbReference>
<comment type="subcellular location">
    <subcellularLocation>
        <location evidence="1">Membrane</location>
        <topology evidence="1">Single-pass type I membrane protein</topology>
    </subcellularLocation>
</comment>
<feature type="domain" description="TIR" evidence="16">
    <location>
        <begin position="795"/>
        <end position="934"/>
    </location>
</feature>
<dbReference type="AlphaFoldDB" id="A0AAN9G6F9"/>
<keyword evidence="9 14" id="KW-1133">Transmembrane helix</keyword>
<keyword evidence="11" id="KW-0675">Receptor</keyword>
<organism evidence="17 18">
    <name type="scientific">Littorina saxatilis</name>
    <dbReference type="NCBI Taxonomy" id="31220"/>
    <lineage>
        <taxon>Eukaryota</taxon>
        <taxon>Metazoa</taxon>
        <taxon>Spiralia</taxon>
        <taxon>Lophotrochozoa</taxon>
        <taxon>Mollusca</taxon>
        <taxon>Gastropoda</taxon>
        <taxon>Caenogastropoda</taxon>
        <taxon>Littorinimorpha</taxon>
        <taxon>Littorinoidea</taxon>
        <taxon>Littorinidae</taxon>
        <taxon>Littorina</taxon>
    </lineage>
</organism>
<evidence type="ECO:0000256" key="9">
    <source>
        <dbReference type="ARBA" id="ARBA00022989"/>
    </source>
</evidence>
<keyword evidence="4" id="KW-0433">Leucine-rich repeat</keyword>
<feature type="transmembrane region" description="Helical" evidence="14">
    <location>
        <begin position="740"/>
        <end position="764"/>
    </location>
</feature>
<dbReference type="SUPFAM" id="SSF52058">
    <property type="entry name" value="L domain-like"/>
    <property type="match status" value="2"/>
</dbReference>
<keyword evidence="3" id="KW-0399">Innate immunity</keyword>
<keyword evidence="7" id="KW-0677">Repeat</keyword>
<evidence type="ECO:0000256" key="13">
    <source>
        <dbReference type="SAM" id="MobiDB-lite"/>
    </source>
</evidence>
<dbReference type="EMBL" id="JBAMIC010000013">
    <property type="protein sequence ID" value="KAK7096677.1"/>
    <property type="molecule type" value="Genomic_DNA"/>
</dbReference>
<dbReference type="GO" id="GO:0005886">
    <property type="term" value="C:plasma membrane"/>
    <property type="evidence" value="ECO:0007669"/>
    <property type="project" value="TreeGrafter"/>
</dbReference>
<evidence type="ECO:0000313" key="18">
    <source>
        <dbReference type="Proteomes" id="UP001374579"/>
    </source>
</evidence>
<evidence type="ECO:0000256" key="15">
    <source>
        <dbReference type="SAM" id="SignalP"/>
    </source>
</evidence>
<evidence type="ECO:0000256" key="14">
    <source>
        <dbReference type="SAM" id="Phobius"/>
    </source>
</evidence>
<dbReference type="PROSITE" id="PS50104">
    <property type="entry name" value="TIR"/>
    <property type="match status" value="1"/>
</dbReference>
<dbReference type="SUPFAM" id="SSF52200">
    <property type="entry name" value="Toll/Interleukin receptor TIR domain"/>
    <property type="match status" value="1"/>
</dbReference>
<comment type="caution">
    <text evidence="17">The sequence shown here is derived from an EMBL/GenBank/DDBJ whole genome shotgun (WGS) entry which is preliminary data.</text>
</comment>